<name>A0A9K3DBS0_9EUKA</name>
<sequence length="56" mass="6340">AKGLGIEIAIKPDLVEQWIETHQSQDHDIRVLVRHLSDMQKVETLAALEVGLFYNA</sequence>
<accession>A0A9K3DBS0</accession>
<evidence type="ECO:0000313" key="2">
    <source>
        <dbReference type="Proteomes" id="UP000265618"/>
    </source>
</evidence>
<dbReference type="Proteomes" id="UP000265618">
    <property type="component" value="Unassembled WGS sequence"/>
</dbReference>
<evidence type="ECO:0000313" key="1">
    <source>
        <dbReference type="EMBL" id="GIQ92574.1"/>
    </source>
</evidence>
<dbReference type="EMBL" id="BDIP01010016">
    <property type="protein sequence ID" value="GIQ92574.1"/>
    <property type="molecule type" value="Genomic_DNA"/>
</dbReference>
<proteinExistence type="predicted"/>
<dbReference type="AlphaFoldDB" id="A0A9K3DBS0"/>
<keyword evidence="2" id="KW-1185">Reference proteome</keyword>
<reference evidence="1 2" key="1">
    <citation type="journal article" date="2018" name="PLoS ONE">
        <title>The draft genome of Kipferlia bialata reveals reductive genome evolution in fornicate parasites.</title>
        <authorList>
            <person name="Tanifuji G."/>
            <person name="Takabayashi S."/>
            <person name="Kume K."/>
            <person name="Takagi M."/>
            <person name="Nakayama T."/>
            <person name="Kamikawa R."/>
            <person name="Inagaki Y."/>
            <person name="Hashimoto T."/>
        </authorList>
    </citation>
    <scope>NUCLEOTIDE SEQUENCE [LARGE SCALE GENOMIC DNA]</scope>
    <source>
        <strain evidence="1">NY0173</strain>
    </source>
</reference>
<protein>
    <submittedName>
        <fullName evidence="1">Uncharacterized protein</fullName>
    </submittedName>
</protein>
<organism evidence="1 2">
    <name type="scientific">Kipferlia bialata</name>
    <dbReference type="NCBI Taxonomy" id="797122"/>
    <lineage>
        <taxon>Eukaryota</taxon>
        <taxon>Metamonada</taxon>
        <taxon>Carpediemonas-like organisms</taxon>
        <taxon>Kipferlia</taxon>
    </lineage>
</organism>
<comment type="caution">
    <text evidence="1">The sequence shown here is derived from an EMBL/GenBank/DDBJ whole genome shotgun (WGS) entry which is preliminary data.</text>
</comment>
<gene>
    <name evidence="1" type="ORF">KIPB_016421</name>
</gene>
<feature type="non-terminal residue" evidence="1">
    <location>
        <position position="1"/>
    </location>
</feature>